<dbReference type="OrthoDB" id="3945172at2759"/>
<dbReference type="AlphaFoldDB" id="W9XJR1"/>
<dbReference type="HOGENOM" id="CLU_120062_0_0_1"/>
<name>W9XJR1_9EURO</name>
<evidence type="ECO:0000313" key="2">
    <source>
        <dbReference type="EMBL" id="EXJ77211.1"/>
    </source>
</evidence>
<accession>W9XJR1</accession>
<feature type="compositionally biased region" description="Polar residues" evidence="1">
    <location>
        <begin position="66"/>
        <end position="79"/>
    </location>
</feature>
<dbReference type="GeneID" id="19174449"/>
<evidence type="ECO:0000313" key="3">
    <source>
        <dbReference type="Proteomes" id="UP000019478"/>
    </source>
</evidence>
<dbReference type="EMBL" id="AMGY01000011">
    <property type="protein sequence ID" value="EXJ77211.1"/>
    <property type="molecule type" value="Genomic_DNA"/>
</dbReference>
<dbReference type="eggNOG" id="ENOG502RNQS">
    <property type="taxonomic scope" value="Eukaryota"/>
</dbReference>
<gene>
    <name evidence="2" type="ORF">A1O3_10369</name>
</gene>
<reference evidence="2 3" key="1">
    <citation type="submission" date="2013-03" db="EMBL/GenBank/DDBJ databases">
        <title>The Genome Sequence of Capronia epimyces CBS 606.96.</title>
        <authorList>
            <consortium name="The Broad Institute Genomics Platform"/>
            <person name="Cuomo C."/>
            <person name="de Hoog S."/>
            <person name="Gorbushina A."/>
            <person name="Walker B."/>
            <person name="Young S.K."/>
            <person name="Zeng Q."/>
            <person name="Gargeya S."/>
            <person name="Fitzgerald M."/>
            <person name="Haas B."/>
            <person name="Abouelleil A."/>
            <person name="Allen A.W."/>
            <person name="Alvarado L."/>
            <person name="Arachchi H.M."/>
            <person name="Berlin A.M."/>
            <person name="Chapman S.B."/>
            <person name="Gainer-Dewar J."/>
            <person name="Goldberg J."/>
            <person name="Griggs A."/>
            <person name="Gujja S."/>
            <person name="Hansen M."/>
            <person name="Howarth C."/>
            <person name="Imamovic A."/>
            <person name="Ireland A."/>
            <person name="Larimer J."/>
            <person name="McCowan C."/>
            <person name="Murphy C."/>
            <person name="Pearson M."/>
            <person name="Poon T.W."/>
            <person name="Priest M."/>
            <person name="Roberts A."/>
            <person name="Saif S."/>
            <person name="Shea T."/>
            <person name="Sisk P."/>
            <person name="Sykes S."/>
            <person name="Wortman J."/>
            <person name="Nusbaum C."/>
            <person name="Birren B."/>
        </authorList>
    </citation>
    <scope>NUCLEOTIDE SEQUENCE [LARGE SCALE GENOMIC DNA]</scope>
    <source>
        <strain evidence="2 3">CBS 606.96</strain>
    </source>
</reference>
<feature type="compositionally biased region" description="Basic and acidic residues" evidence="1">
    <location>
        <begin position="82"/>
        <end position="103"/>
    </location>
</feature>
<dbReference type="Proteomes" id="UP000019478">
    <property type="component" value="Unassembled WGS sequence"/>
</dbReference>
<comment type="caution">
    <text evidence="2">The sequence shown here is derived from an EMBL/GenBank/DDBJ whole genome shotgun (WGS) entry which is preliminary data.</text>
</comment>
<keyword evidence="3" id="KW-1185">Reference proteome</keyword>
<organism evidence="2 3">
    <name type="scientific">Capronia epimyces CBS 606.96</name>
    <dbReference type="NCBI Taxonomy" id="1182542"/>
    <lineage>
        <taxon>Eukaryota</taxon>
        <taxon>Fungi</taxon>
        <taxon>Dikarya</taxon>
        <taxon>Ascomycota</taxon>
        <taxon>Pezizomycotina</taxon>
        <taxon>Eurotiomycetes</taxon>
        <taxon>Chaetothyriomycetidae</taxon>
        <taxon>Chaetothyriales</taxon>
        <taxon>Herpotrichiellaceae</taxon>
        <taxon>Capronia</taxon>
    </lineage>
</organism>
<feature type="region of interest" description="Disordered" evidence="1">
    <location>
        <begin position="46"/>
        <end position="122"/>
    </location>
</feature>
<sequence length="156" mass="17024">MPRFLAPRPCNPWTMYTSSVLRSRGLCHPLISISVRAPLSTTSLLLAKDPSSTPGWEGRGPESHAVNRSQLDPQSQGAQQGIKDHEDGKEGGQAISRKDEGNANKKAKKEHPKAPEPVIGMNDERGEFSLSLVIAIVSHPESVRTAWSIHPPTDFE</sequence>
<proteinExistence type="predicted"/>
<evidence type="ECO:0000256" key="1">
    <source>
        <dbReference type="SAM" id="MobiDB-lite"/>
    </source>
</evidence>
<protein>
    <submittedName>
        <fullName evidence="2">Uncharacterized protein</fullName>
    </submittedName>
</protein>
<dbReference type="RefSeq" id="XP_007738649.1">
    <property type="nucleotide sequence ID" value="XM_007740459.1"/>
</dbReference>